<dbReference type="RefSeq" id="WP_132692553.1">
    <property type="nucleotide sequence ID" value="NZ_SKBU01000027.1"/>
</dbReference>
<keyword evidence="3 5" id="KW-1133">Transmembrane helix</keyword>
<dbReference type="PANTHER" id="PTHR37422">
    <property type="entry name" value="TEICHURONIC ACID BIOSYNTHESIS PROTEIN TUAE"/>
    <property type="match status" value="1"/>
</dbReference>
<proteinExistence type="predicted"/>
<reference evidence="7 8" key="1">
    <citation type="submission" date="2019-03" db="EMBL/GenBank/DDBJ databases">
        <title>Whole genome sequence of a novel Rubrobacter taiwanensis strain, isolated from Yellowstone National Park.</title>
        <authorList>
            <person name="Freed S."/>
            <person name="Ramaley R.F."/>
            <person name="Kyndt J.A."/>
        </authorList>
    </citation>
    <scope>NUCLEOTIDE SEQUENCE [LARGE SCALE GENOMIC DNA]</scope>
    <source>
        <strain evidence="7 8">Yellowstone</strain>
    </source>
</reference>
<feature type="transmembrane region" description="Helical" evidence="5">
    <location>
        <begin position="61"/>
        <end position="78"/>
    </location>
</feature>
<evidence type="ECO:0000259" key="6">
    <source>
        <dbReference type="Pfam" id="PF04932"/>
    </source>
</evidence>
<organism evidence="7 8">
    <name type="scientific">Rubrobacter taiwanensis</name>
    <dbReference type="NCBI Taxonomy" id="185139"/>
    <lineage>
        <taxon>Bacteria</taxon>
        <taxon>Bacillati</taxon>
        <taxon>Actinomycetota</taxon>
        <taxon>Rubrobacteria</taxon>
        <taxon>Rubrobacterales</taxon>
        <taxon>Rubrobacteraceae</taxon>
        <taxon>Rubrobacter</taxon>
    </lineage>
</organism>
<feature type="transmembrane region" description="Helical" evidence="5">
    <location>
        <begin position="90"/>
        <end position="106"/>
    </location>
</feature>
<evidence type="ECO:0000256" key="1">
    <source>
        <dbReference type="ARBA" id="ARBA00004141"/>
    </source>
</evidence>
<comment type="caution">
    <text evidence="7">The sequence shown here is derived from an EMBL/GenBank/DDBJ whole genome shotgun (WGS) entry which is preliminary data.</text>
</comment>
<dbReference type="InterPro" id="IPR007016">
    <property type="entry name" value="O-antigen_ligase-rel_domated"/>
</dbReference>
<evidence type="ECO:0000256" key="2">
    <source>
        <dbReference type="ARBA" id="ARBA00022692"/>
    </source>
</evidence>
<keyword evidence="2 5" id="KW-0812">Transmembrane</keyword>
<dbReference type="GO" id="GO:0016020">
    <property type="term" value="C:membrane"/>
    <property type="evidence" value="ECO:0007669"/>
    <property type="project" value="UniProtKB-SubCell"/>
</dbReference>
<dbReference type="EMBL" id="SKBU01000027">
    <property type="protein sequence ID" value="TCJ15263.1"/>
    <property type="molecule type" value="Genomic_DNA"/>
</dbReference>
<keyword evidence="7" id="KW-0436">Ligase</keyword>
<dbReference type="OrthoDB" id="1118146at2"/>
<feature type="transmembrane region" description="Helical" evidence="5">
    <location>
        <begin position="182"/>
        <end position="199"/>
    </location>
</feature>
<feature type="transmembrane region" description="Helical" evidence="5">
    <location>
        <begin position="21"/>
        <end position="41"/>
    </location>
</feature>
<feature type="transmembrane region" description="Helical" evidence="5">
    <location>
        <begin position="374"/>
        <end position="390"/>
    </location>
</feature>
<feature type="transmembrane region" description="Helical" evidence="5">
    <location>
        <begin position="341"/>
        <end position="362"/>
    </location>
</feature>
<feature type="transmembrane region" description="Helical" evidence="5">
    <location>
        <begin position="227"/>
        <end position="244"/>
    </location>
</feature>
<comment type="subcellular location">
    <subcellularLocation>
        <location evidence="1">Membrane</location>
        <topology evidence="1">Multi-pass membrane protein</topology>
    </subcellularLocation>
</comment>
<evidence type="ECO:0000313" key="8">
    <source>
        <dbReference type="Proteomes" id="UP000295244"/>
    </source>
</evidence>
<feature type="transmembrane region" description="Helical" evidence="5">
    <location>
        <begin position="402"/>
        <end position="418"/>
    </location>
</feature>
<feature type="transmembrane region" description="Helical" evidence="5">
    <location>
        <begin position="253"/>
        <end position="272"/>
    </location>
</feature>
<evidence type="ECO:0000256" key="5">
    <source>
        <dbReference type="SAM" id="Phobius"/>
    </source>
</evidence>
<dbReference type="InterPro" id="IPR051533">
    <property type="entry name" value="WaaL-like"/>
</dbReference>
<name>A0A4R1BDW8_9ACTN</name>
<dbReference type="GO" id="GO:0016874">
    <property type="term" value="F:ligase activity"/>
    <property type="evidence" value="ECO:0007669"/>
    <property type="project" value="UniProtKB-KW"/>
</dbReference>
<protein>
    <submittedName>
        <fullName evidence="7">O-antigen ligase family protein</fullName>
    </submittedName>
</protein>
<gene>
    <name evidence="7" type="ORF">E0L93_13210</name>
</gene>
<accession>A0A4R1BDW8</accession>
<evidence type="ECO:0000313" key="7">
    <source>
        <dbReference type="EMBL" id="TCJ15263.1"/>
    </source>
</evidence>
<keyword evidence="4 5" id="KW-0472">Membrane</keyword>
<sequence length="438" mass="48543">MISPRLKRTFGEILELVDDRRFERVFILLALFLASGAVFPLWRQETGFERDEFRGDPLVQLIWIGMYVILILLVAVRWREVLATALRGKLILLLVGLVCASILWSFAPEVTFRRSVALTMTTLFGAYLATRYSIREQLTMFAGVLGFAGVLSLLFVLAFPQYGLGTGPNEGAWEGIFLQKNVLGRYMAFGAMAFFILAAGRYVNPAAGWAGFVLCGLLVLLSDSTTALLSLLVFAALFAIYVNFRRVVSPSRLIFVLCGLAGTAFAVLLINLSPVLGFFGKSVTLTGRTGLWNVVTTQIGYRPALGYGYGGFWLGEEGPSGRVWRALNWEPTHAHNGFLEIMLGVGVVGLLVFLTGFLFYLLRALVWAHAAGELLSLWPVAFFVSLVLYSSTQSVLMEQNNILWIFYVATALSIPVSLRSPGQPVTLPRWARRSRRVR</sequence>
<evidence type="ECO:0000256" key="4">
    <source>
        <dbReference type="ARBA" id="ARBA00023136"/>
    </source>
</evidence>
<dbReference type="Pfam" id="PF04932">
    <property type="entry name" value="Wzy_C"/>
    <property type="match status" value="1"/>
</dbReference>
<dbReference type="Proteomes" id="UP000295244">
    <property type="component" value="Unassembled WGS sequence"/>
</dbReference>
<dbReference type="AlphaFoldDB" id="A0A4R1BDW8"/>
<dbReference type="PANTHER" id="PTHR37422:SF17">
    <property type="entry name" value="O-ANTIGEN LIGASE"/>
    <property type="match status" value="1"/>
</dbReference>
<evidence type="ECO:0000256" key="3">
    <source>
        <dbReference type="ARBA" id="ARBA00022989"/>
    </source>
</evidence>
<feature type="transmembrane region" description="Helical" evidence="5">
    <location>
        <begin position="141"/>
        <end position="162"/>
    </location>
</feature>
<feature type="domain" description="O-antigen ligase-related" evidence="6">
    <location>
        <begin position="211"/>
        <end position="354"/>
    </location>
</feature>
<keyword evidence="8" id="KW-1185">Reference proteome</keyword>